<dbReference type="Proteomes" id="UP001297272">
    <property type="component" value="Unassembled WGS sequence"/>
</dbReference>
<feature type="transmembrane region" description="Helical" evidence="9">
    <location>
        <begin position="206"/>
        <end position="236"/>
    </location>
</feature>
<evidence type="ECO:0000256" key="7">
    <source>
        <dbReference type="ARBA" id="ARBA00023136"/>
    </source>
</evidence>
<feature type="transmembrane region" description="Helical" evidence="9">
    <location>
        <begin position="35"/>
        <end position="58"/>
    </location>
</feature>
<feature type="transmembrane region" description="Helical" evidence="9">
    <location>
        <begin position="560"/>
        <end position="585"/>
    </location>
</feature>
<comment type="caution">
    <text evidence="12">The sequence shown here is derived from an EMBL/GenBank/DDBJ whole genome shotgun (WGS) entry which is preliminary data.</text>
</comment>
<evidence type="ECO:0000256" key="4">
    <source>
        <dbReference type="ARBA" id="ARBA00022519"/>
    </source>
</evidence>
<comment type="subcellular location">
    <subcellularLocation>
        <location evidence="1 8">Cell inner membrane</location>
        <topology evidence="1 8">Multi-pass membrane protein</topology>
    </subcellularLocation>
</comment>
<proteinExistence type="predicted"/>
<feature type="transmembrane region" description="Helical" evidence="9">
    <location>
        <begin position="413"/>
        <end position="434"/>
    </location>
</feature>
<keyword evidence="3" id="KW-1003">Cell membrane</keyword>
<evidence type="ECO:0000256" key="9">
    <source>
        <dbReference type="SAM" id="Phobius"/>
    </source>
</evidence>
<evidence type="ECO:0000256" key="2">
    <source>
        <dbReference type="ARBA" id="ARBA00022448"/>
    </source>
</evidence>
<keyword evidence="2 8" id="KW-0813">Transport</keyword>
<dbReference type="Pfam" id="PF04290">
    <property type="entry name" value="DctQ"/>
    <property type="match status" value="1"/>
</dbReference>
<dbReference type="PANTHER" id="PTHR33362">
    <property type="entry name" value="SIALIC ACID TRAP TRANSPORTER PERMEASE PROTEIN SIAT-RELATED"/>
    <property type="match status" value="1"/>
</dbReference>
<feature type="transmembrane region" description="Helical" evidence="9">
    <location>
        <begin position="516"/>
        <end position="548"/>
    </location>
</feature>
<keyword evidence="6 9" id="KW-1133">Transmembrane helix</keyword>
<feature type="transmembrane region" description="Helical" evidence="9">
    <location>
        <begin position="257"/>
        <end position="279"/>
    </location>
</feature>
<comment type="function">
    <text evidence="8">Part of the tripartite ATP-independent periplasmic (TRAP) transport system.</text>
</comment>
<evidence type="ECO:0000259" key="10">
    <source>
        <dbReference type="Pfam" id="PF04290"/>
    </source>
</evidence>
<feature type="transmembrane region" description="Helical" evidence="9">
    <location>
        <begin position="369"/>
        <end position="392"/>
    </location>
</feature>
<dbReference type="InterPro" id="IPR004681">
    <property type="entry name" value="TRAP_DctM"/>
</dbReference>
<feature type="transmembrane region" description="Helical" evidence="9">
    <location>
        <begin position="475"/>
        <end position="496"/>
    </location>
</feature>
<evidence type="ECO:0000256" key="5">
    <source>
        <dbReference type="ARBA" id="ARBA00022692"/>
    </source>
</evidence>
<keyword evidence="7 9" id="KW-0472">Membrane</keyword>
<evidence type="ECO:0000256" key="8">
    <source>
        <dbReference type="RuleBase" id="RU369079"/>
    </source>
</evidence>
<feature type="transmembrane region" description="Helical" evidence="9">
    <location>
        <begin position="446"/>
        <end position="463"/>
    </location>
</feature>
<feature type="transmembrane region" description="Helical" evidence="9">
    <location>
        <begin position="148"/>
        <end position="169"/>
    </location>
</feature>
<evidence type="ECO:0000256" key="3">
    <source>
        <dbReference type="ARBA" id="ARBA00022475"/>
    </source>
</evidence>
<evidence type="ECO:0000256" key="1">
    <source>
        <dbReference type="ARBA" id="ARBA00004429"/>
    </source>
</evidence>
<dbReference type="Pfam" id="PF06808">
    <property type="entry name" value="DctM"/>
    <property type="match status" value="1"/>
</dbReference>
<keyword evidence="13" id="KW-1185">Reference proteome</keyword>
<feature type="transmembrane region" description="Helical" evidence="9">
    <location>
        <begin position="285"/>
        <end position="308"/>
    </location>
</feature>
<keyword evidence="5 9" id="KW-0812">Transmembrane</keyword>
<feature type="domain" description="TRAP C4-dicarboxylate transport system permease DctM subunit" evidence="11">
    <location>
        <begin position="212"/>
        <end position="620"/>
    </location>
</feature>
<evidence type="ECO:0000313" key="12">
    <source>
        <dbReference type="EMBL" id="MBS9722186.1"/>
    </source>
</evidence>
<dbReference type="PANTHER" id="PTHR33362:SF2">
    <property type="entry name" value="TRAP TRANSPORTER LARGE PERMEASE PROTEIN"/>
    <property type="match status" value="1"/>
</dbReference>
<feature type="transmembrane region" description="Helical" evidence="9">
    <location>
        <begin position="107"/>
        <end position="128"/>
    </location>
</feature>
<evidence type="ECO:0000256" key="6">
    <source>
        <dbReference type="ARBA" id="ARBA00022989"/>
    </source>
</evidence>
<evidence type="ECO:0000259" key="11">
    <source>
        <dbReference type="Pfam" id="PF06808"/>
    </source>
</evidence>
<feature type="transmembrane region" description="Helical" evidence="9">
    <location>
        <begin position="600"/>
        <end position="624"/>
    </location>
</feature>
<name>A0ABS5RYT4_9HYPH</name>
<feature type="transmembrane region" description="Helical" evidence="9">
    <location>
        <begin position="340"/>
        <end position="363"/>
    </location>
</feature>
<protein>
    <submittedName>
        <fullName evidence="12">TRAP transporter large permease subunit</fullName>
    </submittedName>
</protein>
<sequence length="625" mass="65953">MTMTTAAVPATDEFTVPSETLDATPGSAFMRPIEAITAVLLIAIIGMLLTGVVSRYFFNQPIVWVDEASSIAFLWLAMFGTAIAVDRSEHLRLTLFLSRMGERRRDFVETFGVVLMAAFLIVLLPHAYEYAVGEMDITSSALNIPVGYRVSAIAVGMVLMLGLLVVRLFRMSRLVDVLASAAIVVAIWAALWFLSPTLKGLGDANILIFLVGGAAICLALGVPIAFCFGVATLLFLSFTTTMPLVVMVSRIDEGMSSLILLSVPVFVLLGCILDATGMGKAIVDFLASLLGHVKAGMSYVLLGSLFLVSGISGSKVSDMATVAPALFPEMKRRGHKPSEMIALLATGAAMADTVPPSIVLIVLGSVAGVSIAALFTSGFAIAMVLLIALAILARFKARHESMEGIKRASLKTIVKIALLALPALVLPFIIRSAVASGAATATEVSTIAVLYAFVIGMVLYGGISPRRIYGMLVETAAMSGAILLILGTAAAMAWALTQTGFAFHLRDALSDLPGGWFTFMLLSIALFMLLGCVLEGLPAIVLLAPIMFPIARAMGINDIHYSMVIVTAMNIGLMAPPIGVGFYIACKVGNVSPDEAMGAIWPYIGALILGLFAIAAVPWFSLAFL</sequence>
<organism evidence="12 13">
    <name type="scientific">Tianweitania aestuarii</name>
    <dbReference type="NCBI Taxonomy" id="2814886"/>
    <lineage>
        <taxon>Bacteria</taxon>
        <taxon>Pseudomonadati</taxon>
        <taxon>Pseudomonadota</taxon>
        <taxon>Alphaproteobacteria</taxon>
        <taxon>Hyphomicrobiales</taxon>
        <taxon>Phyllobacteriaceae</taxon>
        <taxon>Tianweitania</taxon>
    </lineage>
</organism>
<evidence type="ECO:0000313" key="13">
    <source>
        <dbReference type="Proteomes" id="UP001297272"/>
    </source>
</evidence>
<dbReference type="InterPro" id="IPR055348">
    <property type="entry name" value="DctQ"/>
</dbReference>
<feature type="domain" description="Tripartite ATP-independent periplasmic transporters DctQ component" evidence="10">
    <location>
        <begin position="44"/>
        <end position="172"/>
    </location>
</feature>
<reference evidence="12 13" key="1">
    <citation type="submission" date="2021-03" db="EMBL/GenBank/DDBJ databases">
        <title>Tianweitania aestuarii sp. nov., isolated from a tidal flat.</title>
        <authorList>
            <person name="Park S."/>
            <person name="Yoon J.-H."/>
        </authorList>
    </citation>
    <scope>NUCLEOTIDE SEQUENCE [LARGE SCALE GENOMIC DNA]</scope>
    <source>
        <strain evidence="12 13">BSSL-BM11</strain>
    </source>
</reference>
<dbReference type="EMBL" id="JAFMNX010000004">
    <property type="protein sequence ID" value="MBS9722186.1"/>
    <property type="molecule type" value="Genomic_DNA"/>
</dbReference>
<feature type="transmembrane region" description="Helical" evidence="9">
    <location>
        <begin position="70"/>
        <end position="86"/>
    </location>
</feature>
<accession>A0ABS5RYT4</accession>
<gene>
    <name evidence="12" type="ORF">JYU29_15940</name>
</gene>
<dbReference type="InterPro" id="IPR010656">
    <property type="entry name" value="DctM"/>
</dbReference>
<dbReference type="NCBIfam" id="TIGR00786">
    <property type="entry name" value="dctM"/>
    <property type="match status" value="1"/>
</dbReference>
<keyword evidence="4 8" id="KW-0997">Cell inner membrane</keyword>
<feature type="transmembrane region" description="Helical" evidence="9">
    <location>
        <begin position="174"/>
        <end position="194"/>
    </location>
</feature>